<accession>A0A512HMF5</accession>
<dbReference type="Proteomes" id="UP000321717">
    <property type="component" value="Unassembled WGS sequence"/>
</dbReference>
<comment type="caution">
    <text evidence="1">The sequence shown here is derived from an EMBL/GenBank/DDBJ whole genome shotgun (WGS) entry which is preliminary data.</text>
</comment>
<evidence type="ECO:0000313" key="1">
    <source>
        <dbReference type="EMBL" id="GEO86623.1"/>
    </source>
</evidence>
<evidence type="ECO:0000313" key="2">
    <source>
        <dbReference type="Proteomes" id="UP000321717"/>
    </source>
</evidence>
<gene>
    <name evidence="1" type="ORF">RNA01_35550</name>
</gene>
<protein>
    <submittedName>
        <fullName evidence="1">Uncharacterized protein</fullName>
    </submittedName>
</protein>
<keyword evidence="2" id="KW-1185">Reference proteome</keyword>
<sequence length="137" mass="14902">MIKHEGAAFFSVQRFRQKHIDVEHLDAFAAHGGGKHIMILLGLLDPENVVKQQFLAVGRREASVGKTGAADNDLPQFSGFGVDAKFRIRVHLIAPMFEGSKGADSTGPHQVPGNNRRDYDADADQGFNAREGFLAAC</sequence>
<organism evidence="1 2">
    <name type="scientific">Ciceribacter naphthalenivorans</name>
    <dbReference type="NCBI Taxonomy" id="1118451"/>
    <lineage>
        <taxon>Bacteria</taxon>
        <taxon>Pseudomonadati</taxon>
        <taxon>Pseudomonadota</taxon>
        <taxon>Alphaproteobacteria</taxon>
        <taxon>Hyphomicrobiales</taxon>
        <taxon>Rhizobiaceae</taxon>
        <taxon>Ciceribacter</taxon>
    </lineage>
</organism>
<proteinExistence type="predicted"/>
<dbReference type="AlphaFoldDB" id="A0A512HMF5"/>
<dbReference type="EMBL" id="BJZP01000022">
    <property type="protein sequence ID" value="GEO86623.1"/>
    <property type="molecule type" value="Genomic_DNA"/>
</dbReference>
<reference evidence="1 2" key="1">
    <citation type="submission" date="2019-07" db="EMBL/GenBank/DDBJ databases">
        <title>Whole genome shotgun sequence of Rhizobium naphthalenivorans NBRC 107585.</title>
        <authorList>
            <person name="Hosoyama A."/>
            <person name="Uohara A."/>
            <person name="Ohji S."/>
            <person name="Ichikawa N."/>
        </authorList>
    </citation>
    <scope>NUCLEOTIDE SEQUENCE [LARGE SCALE GENOMIC DNA]</scope>
    <source>
        <strain evidence="1 2">NBRC 107585</strain>
    </source>
</reference>
<name>A0A512HMF5_9HYPH</name>